<dbReference type="Proteomes" id="UP000321389">
    <property type="component" value="Chromosome"/>
</dbReference>
<dbReference type="AlphaFoldDB" id="A0A5B8KXU0"/>
<dbReference type="Pfam" id="PF00984">
    <property type="entry name" value="UDPG_MGDP_dh"/>
    <property type="match status" value="1"/>
</dbReference>
<dbReference type="InterPro" id="IPR014026">
    <property type="entry name" value="UDP-Glc/GDP-Man_DH_dimer"/>
</dbReference>
<reference evidence="5" key="1">
    <citation type="submission" date="2020-04" db="EMBL/GenBank/DDBJ databases">
        <title>Nitratireductor sp. nov. isolated from mangrove soil.</title>
        <authorList>
            <person name="Ye Y."/>
        </authorList>
    </citation>
    <scope>NUCLEOTIDE SEQUENCE</scope>
    <source>
        <strain evidence="5">SY7</strain>
    </source>
</reference>
<name>A0A5B8KXU0_9HYPH</name>
<dbReference type="PIRSF" id="PIRSF500136">
    <property type="entry name" value="UDP_ManNAc_DH"/>
    <property type="match status" value="1"/>
</dbReference>
<dbReference type="GO" id="GO:0051287">
    <property type="term" value="F:NAD binding"/>
    <property type="evidence" value="ECO:0007669"/>
    <property type="project" value="InterPro"/>
</dbReference>
<dbReference type="NCBIfam" id="TIGR03026">
    <property type="entry name" value="NDP-sugDHase"/>
    <property type="match status" value="1"/>
</dbReference>
<evidence type="ECO:0000313" key="6">
    <source>
        <dbReference type="Proteomes" id="UP000321389"/>
    </source>
</evidence>
<dbReference type="InterPro" id="IPR036291">
    <property type="entry name" value="NAD(P)-bd_dom_sf"/>
</dbReference>
<keyword evidence="2" id="KW-0520">NAD</keyword>
<dbReference type="InterPro" id="IPR028359">
    <property type="entry name" value="UDP_ManNAc/GlcNAc_DH"/>
</dbReference>
<evidence type="ECO:0000256" key="3">
    <source>
        <dbReference type="PIRNR" id="PIRNR000124"/>
    </source>
</evidence>
<dbReference type="NCBIfam" id="NF008286">
    <property type="entry name" value="PRK11064.1"/>
    <property type="match status" value="1"/>
</dbReference>
<dbReference type="InterPro" id="IPR036220">
    <property type="entry name" value="UDP-Glc/GDP-Man_DH_C_sf"/>
</dbReference>
<accession>A0A5B8KXU0</accession>
<dbReference type="KEGG" id="niy:FQ775_09200"/>
<dbReference type="GO" id="GO:0089714">
    <property type="term" value="F:UDP-N-acetyl-D-mannosamine dehydrogenase activity"/>
    <property type="evidence" value="ECO:0007669"/>
    <property type="project" value="UniProtKB-EC"/>
</dbReference>
<dbReference type="EC" id="1.1.1.336" evidence="5"/>
<dbReference type="Gene3D" id="1.20.5.100">
    <property type="entry name" value="Cytochrome c1, transmembrane anchor, C-terminal"/>
    <property type="match status" value="1"/>
</dbReference>
<dbReference type="InterPro" id="IPR014027">
    <property type="entry name" value="UDP-Glc/GDP-Man_DH_C"/>
</dbReference>
<dbReference type="RefSeq" id="WP_146299192.1">
    <property type="nucleotide sequence ID" value="NZ_CP042301.2"/>
</dbReference>
<comment type="similarity">
    <text evidence="3">Belongs to the UDP-glucose/GDP-mannose dehydrogenase family.</text>
</comment>
<evidence type="ECO:0000313" key="5">
    <source>
        <dbReference type="EMBL" id="QDZ00544.1"/>
    </source>
</evidence>
<dbReference type="OrthoDB" id="9803238at2"/>
<dbReference type="SUPFAM" id="SSF51735">
    <property type="entry name" value="NAD(P)-binding Rossmann-fold domains"/>
    <property type="match status" value="1"/>
</dbReference>
<evidence type="ECO:0000259" key="4">
    <source>
        <dbReference type="SMART" id="SM00984"/>
    </source>
</evidence>
<protein>
    <submittedName>
        <fullName evidence="5">UDP-N-acetyl-D-mannosamine dehydrogenase</fullName>
        <ecNumber evidence="5">1.1.1.336</ecNumber>
    </submittedName>
</protein>
<dbReference type="Pfam" id="PF03720">
    <property type="entry name" value="UDPG_MGDP_dh_C"/>
    <property type="match status" value="1"/>
</dbReference>
<dbReference type="SUPFAM" id="SSF52413">
    <property type="entry name" value="UDP-glucose/GDP-mannose dehydrogenase C-terminal domain"/>
    <property type="match status" value="1"/>
</dbReference>
<dbReference type="FunFam" id="3.40.50.720:FF:000139">
    <property type="entry name" value="UDP-N-acetyl-D-mannosamine dehydrogenase"/>
    <property type="match status" value="1"/>
</dbReference>
<dbReference type="GO" id="GO:0000271">
    <property type="term" value="P:polysaccharide biosynthetic process"/>
    <property type="evidence" value="ECO:0007669"/>
    <property type="project" value="InterPro"/>
</dbReference>
<organism evidence="5 6">
    <name type="scientific">Nitratireductor mangrovi</name>
    <dbReference type="NCBI Taxonomy" id="2599600"/>
    <lineage>
        <taxon>Bacteria</taxon>
        <taxon>Pseudomonadati</taxon>
        <taxon>Pseudomonadota</taxon>
        <taxon>Alphaproteobacteria</taxon>
        <taxon>Hyphomicrobiales</taxon>
        <taxon>Phyllobacteriaceae</taxon>
        <taxon>Nitratireductor</taxon>
    </lineage>
</organism>
<feature type="domain" description="UDP-glucose/GDP-mannose dehydrogenase C-terminal" evidence="4">
    <location>
        <begin position="324"/>
        <end position="423"/>
    </location>
</feature>
<gene>
    <name evidence="5" type="primary">wecC</name>
    <name evidence="5" type="ORF">FQ775_09200</name>
</gene>
<proteinExistence type="inferred from homology"/>
<dbReference type="SUPFAM" id="SSF48179">
    <property type="entry name" value="6-phosphogluconate dehydrogenase C-terminal domain-like"/>
    <property type="match status" value="1"/>
</dbReference>
<dbReference type="Gene3D" id="3.40.50.720">
    <property type="entry name" value="NAD(P)-binding Rossmann-like Domain"/>
    <property type="match status" value="2"/>
</dbReference>
<dbReference type="PANTHER" id="PTHR43491:SF1">
    <property type="entry name" value="UDP-N-ACETYL-D-MANNOSAMINE DEHYDROGENASE"/>
    <property type="match status" value="1"/>
</dbReference>
<dbReference type="GO" id="GO:0016628">
    <property type="term" value="F:oxidoreductase activity, acting on the CH-CH group of donors, NAD or NADP as acceptor"/>
    <property type="evidence" value="ECO:0007669"/>
    <property type="project" value="InterPro"/>
</dbReference>
<dbReference type="InterPro" id="IPR008927">
    <property type="entry name" value="6-PGluconate_DH-like_C_sf"/>
</dbReference>
<dbReference type="PIRSF" id="PIRSF000124">
    <property type="entry name" value="UDPglc_GDPman_dh"/>
    <property type="match status" value="1"/>
</dbReference>
<dbReference type="SMART" id="SM00984">
    <property type="entry name" value="UDPG_MGDP_dh_C"/>
    <property type="match status" value="1"/>
</dbReference>
<sequence length="423" mass="45452">MSSAPIGKICVLGLGYIGLPTASVIASRGVDVVGVDVKQDVVDCINRGEIHIVEPDLEGVTASAVHRGHLRASTEPEPADAFVIAVPTPFHDGKAELGYVWSAARAIAPHLRPGTLVVLESTSPPGTTDQMTRILAESRPDLRFPARDGNGPVDVNIAYCPERVLPGRVLTELIDNSRVIGGISAACSDRAKALYRIFCRGDLHVTDARTAEMCKLTENAFRDVNIAFANELSRVCDTIGINVWELIRLANQHPRVNILQPGPGVGGHCIAVDPWFIVEAAPDATPLIRTARQVNDDKPKRVLGMVREALEATRAATGRRPTVALLGLAFKADVDDLRESPALAIAETVASWNDCETLVSEPNIEDLPASLSGMEGVRFVTDIDQTVAAADIVVMLVNHRPYLAIERESLASKTIIDTRGVWA</sequence>
<dbReference type="EMBL" id="CP042301">
    <property type="protein sequence ID" value="QDZ00544.1"/>
    <property type="molecule type" value="Genomic_DNA"/>
</dbReference>
<dbReference type="Pfam" id="PF03721">
    <property type="entry name" value="UDPG_MGDP_dh_N"/>
    <property type="match status" value="1"/>
</dbReference>
<dbReference type="PANTHER" id="PTHR43491">
    <property type="entry name" value="UDP-N-ACETYL-D-MANNOSAMINE DEHYDROGENASE"/>
    <property type="match status" value="1"/>
</dbReference>
<evidence type="ECO:0000256" key="1">
    <source>
        <dbReference type="ARBA" id="ARBA00023002"/>
    </source>
</evidence>
<keyword evidence="6" id="KW-1185">Reference proteome</keyword>
<dbReference type="InterPro" id="IPR001732">
    <property type="entry name" value="UDP-Glc/GDP-Man_DH_N"/>
</dbReference>
<dbReference type="InterPro" id="IPR017476">
    <property type="entry name" value="UDP-Glc/GDP-Man"/>
</dbReference>
<evidence type="ECO:0000256" key="2">
    <source>
        <dbReference type="ARBA" id="ARBA00023027"/>
    </source>
</evidence>
<keyword evidence="1 5" id="KW-0560">Oxidoreductase</keyword>